<dbReference type="Gene3D" id="1.20.120.450">
    <property type="entry name" value="dinb family like domain"/>
    <property type="match status" value="1"/>
</dbReference>
<accession>A0ABV8H1F4</accession>
<dbReference type="EMBL" id="JBHSAO010000008">
    <property type="protein sequence ID" value="MFC4024685.1"/>
    <property type="molecule type" value="Genomic_DNA"/>
</dbReference>
<dbReference type="RefSeq" id="WP_379497171.1">
    <property type="nucleotide sequence ID" value="NZ_JBHSAO010000008.1"/>
</dbReference>
<dbReference type="InterPro" id="IPR024775">
    <property type="entry name" value="DinB-like"/>
</dbReference>
<sequence>MSRKQFNLTRTSLLTFVKELDEETVDITSSYFNNTIRWHIGHVLVTNEKFLFMYPKKSTNIPAGYAELFGSGTKPADWTTEPPQLEVLIRELEEQQNRINEFNDLFWKSNVSFKVPFGSIETHGDLLKMLAFHEAEHLGKMKAMHQVVKSQ</sequence>
<comment type="caution">
    <text evidence="2">The sequence shown here is derived from an EMBL/GenBank/DDBJ whole genome shotgun (WGS) entry which is preliminary data.</text>
</comment>
<name>A0ABV8H1F4_9BACI</name>
<dbReference type="Proteomes" id="UP001595772">
    <property type="component" value="Unassembled WGS sequence"/>
</dbReference>
<dbReference type="InterPro" id="IPR034660">
    <property type="entry name" value="DinB/YfiT-like"/>
</dbReference>
<gene>
    <name evidence="2" type="ORF">ACFOUV_12855</name>
</gene>
<reference evidence="3" key="1">
    <citation type="journal article" date="2019" name="Int. J. Syst. Evol. Microbiol.">
        <title>The Global Catalogue of Microorganisms (GCM) 10K type strain sequencing project: providing services to taxonomists for standard genome sequencing and annotation.</title>
        <authorList>
            <consortium name="The Broad Institute Genomics Platform"/>
            <consortium name="The Broad Institute Genome Sequencing Center for Infectious Disease"/>
            <person name="Wu L."/>
            <person name="Ma J."/>
        </authorList>
    </citation>
    <scope>NUCLEOTIDE SEQUENCE [LARGE SCALE GENOMIC DNA]</scope>
    <source>
        <strain evidence="3">IBRC-M 10703</strain>
    </source>
</reference>
<dbReference type="Pfam" id="PF12867">
    <property type="entry name" value="DinB_2"/>
    <property type="match status" value="1"/>
</dbReference>
<proteinExistence type="predicted"/>
<evidence type="ECO:0000313" key="2">
    <source>
        <dbReference type="EMBL" id="MFC4024685.1"/>
    </source>
</evidence>
<dbReference type="SUPFAM" id="SSF109854">
    <property type="entry name" value="DinB/YfiT-like putative metalloenzymes"/>
    <property type="match status" value="1"/>
</dbReference>
<protein>
    <submittedName>
        <fullName evidence="2">DinB family protein</fullName>
    </submittedName>
</protein>
<keyword evidence="3" id="KW-1185">Reference proteome</keyword>
<organism evidence="2 3">
    <name type="scientific">Oceanobacillus longus</name>
    <dbReference type="NCBI Taxonomy" id="930120"/>
    <lineage>
        <taxon>Bacteria</taxon>
        <taxon>Bacillati</taxon>
        <taxon>Bacillota</taxon>
        <taxon>Bacilli</taxon>
        <taxon>Bacillales</taxon>
        <taxon>Bacillaceae</taxon>
        <taxon>Oceanobacillus</taxon>
    </lineage>
</organism>
<evidence type="ECO:0000313" key="3">
    <source>
        <dbReference type="Proteomes" id="UP001595772"/>
    </source>
</evidence>
<evidence type="ECO:0000259" key="1">
    <source>
        <dbReference type="Pfam" id="PF12867"/>
    </source>
</evidence>
<feature type="domain" description="DinB-like" evidence="1">
    <location>
        <begin position="5"/>
        <end position="139"/>
    </location>
</feature>